<keyword evidence="2" id="KW-1185">Reference proteome</keyword>
<comment type="caution">
    <text evidence="1">The sequence shown here is derived from an EMBL/GenBank/DDBJ whole genome shotgun (WGS) entry which is preliminary data.</text>
</comment>
<dbReference type="Proteomes" id="UP001209878">
    <property type="component" value="Unassembled WGS sequence"/>
</dbReference>
<reference evidence="1" key="1">
    <citation type="journal article" date="2023" name="Mol. Biol. Evol.">
        <title>Third-Generation Sequencing Reveals the Adaptive Role of the Epigenome in Three Deep-Sea Polychaetes.</title>
        <authorList>
            <person name="Perez M."/>
            <person name="Aroh O."/>
            <person name="Sun Y."/>
            <person name="Lan Y."/>
            <person name="Juniper S.K."/>
            <person name="Young C.R."/>
            <person name="Angers B."/>
            <person name="Qian P.Y."/>
        </authorList>
    </citation>
    <scope>NUCLEOTIDE SEQUENCE</scope>
    <source>
        <strain evidence="1">R07B-5</strain>
    </source>
</reference>
<proteinExistence type="predicted"/>
<gene>
    <name evidence="1" type="ORF">NP493_303g01005</name>
</gene>
<evidence type="ECO:0000313" key="1">
    <source>
        <dbReference type="EMBL" id="KAK2183621.1"/>
    </source>
</evidence>
<protein>
    <submittedName>
        <fullName evidence="1">Uncharacterized protein</fullName>
    </submittedName>
</protein>
<sequence length="233" mass="26440">MKNSKLKLNADKTEFLIIGASTQRANIDGFFPTHILSQSITPAASVLNPGVTFDENLSFKQHISKTRRFCFYHIRDFRRIRRFISLSVAKTIATALVSSSLDYCNSLLYNTANKDMATLQRVQNCLARVVTRSLRFSRSVPLLKSLHCSLSHYFQDFYNSLSSTLIYTTSISKFDVNSSKKFQTATLNHSNPLYIPRETSTVWNSLPASVKSEGNIVSFRRRLKTYLFNAASP</sequence>
<dbReference type="PANTHER" id="PTHR33332">
    <property type="entry name" value="REVERSE TRANSCRIPTASE DOMAIN-CONTAINING PROTEIN"/>
    <property type="match status" value="1"/>
</dbReference>
<accession>A0AAD9L6H3</accession>
<name>A0AAD9L6H3_RIDPI</name>
<organism evidence="1 2">
    <name type="scientific">Ridgeia piscesae</name>
    <name type="common">Tubeworm</name>
    <dbReference type="NCBI Taxonomy" id="27915"/>
    <lineage>
        <taxon>Eukaryota</taxon>
        <taxon>Metazoa</taxon>
        <taxon>Spiralia</taxon>
        <taxon>Lophotrochozoa</taxon>
        <taxon>Annelida</taxon>
        <taxon>Polychaeta</taxon>
        <taxon>Sedentaria</taxon>
        <taxon>Canalipalpata</taxon>
        <taxon>Sabellida</taxon>
        <taxon>Siboglinidae</taxon>
        <taxon>Ridgeia</taxon>
    </lineage>
</organism>
<dbReference type="EMBL" id="JAODUO010000303">
    <property type="protein sequence ID" value="KAK2183621.1"/>
    <property type="molecule type" value="Genomic_DNA"/>
</dbReference>
<evidence type="ECO:0000313" key="2">
    <source>
        <dbReference type="Proteomes" id="UP001209878"/>
    </source>
</evidence>
<dbReference type="AlphaFoldDB" id="A0AAD9L6H3"/>